<keyword evidence="8" id="KW-1185">Reference proteome</keyword>
<keyword evidence="1" id="KW-0732">Signal</keyword>
<feature type="repeat" description="TPR" evidence="4">
    <location>
        <begin position="246"/>
        <end position="279"/>
    </location>
</feature>
<organism evidence="7 8">
    <name type="scientific">Enhygromyxa salina</name>
    <dbReference type="NCBI Taxonomy" id="215803"/>
    <lineage>
        <taxon>Bacteria</taxon>
        <taxon>Pseudomonadati</taxon>
        <taxon>Myxococcota</taxon>
        <taxon>Polyangia</taxon>
        <taxon>Nannocystales</taxon>
        <taxon>Nannocystaceae</taxon>
        <taxon>Enhygromyxa</taxon>
    </lineage>
</organism>
<dbReference type="AlphaFoldDB" id="A0A2S9YHJ0"/>
<comment type="caution">
    <text evidence="7">The sequence shown here is derived from an EMBL/GenBank/DDBJ whole genome shotgun (WGS) entry which is preliminary data.</text>
</comment>
<dbReference type="Proteomes" id="UP000237968">
    <property type="component" value="Unassembled WGS sequence"/>
</dbReference>
<evidence type="ECO:0000256" key="1">
    <source>
        <dbReference type="ARBA" id="ARBA00022729"/>
    </source>
</evidence>
<evidence type="ECO:0000256" key="4">
    <source>
        <dbReference type="PROSITE-ProRule" id="PRU00339"/>
    </source>
</evidence>
<feature type="compositionally biased region" description="Basic and acidic residues" evidence="5">
    <location>
        <begin position="338"/>
        <end position="354"/>
    </location>
</feature>
<dbReference type="Pfam" id="PF13525">
    <property type="entry name" value="YfiO"/>
    <property type="match status" value="1"/>
</dbReference>
<dbReference type="RefSeq" id="WP_106390134.1">
    <property type="nucleotide sequence ID" value="NZ_PVNK01000035.1"/>
</dbReference>
<feature type="region of interest" description="Disordered" evidence="5">
    <location>
        <begin position="1"/>
        <end position="22"/>
    </location>
</feature>
<evidence type="ECO:0000256" key="2">
    <source>
        <dbReference type="ARBA" id="ARBA00023136"/>
    </source>
</evidence>
<dbReference type="InterPro" id="IPR039565">
    <property type="entry name" value="BamD-like"/>
</dbReference>
<evidence type="ECO:0000313" key="7">
    <source>
        <dbReference type="EMBL" id="PRQ04559.1"/>
    </source>
</evidence>
<dbReference type="EMBL" id="PVNK01000035">
    <property type="protein sequence ID" value="PRQ04559.1"/>
    <property type="molecule type" value="Genomic_DNA"/>
</dbReference>
<keyword evidence="4" id="KW-0802">TPR repeat</keyword>
<dbReference type="SMART" id="SM00028">
    <property type="entry name" value="TPR"/>
    <property type="match status" value="3"/>
</dbReference>
<feature type="region of interest" description="Disordered" evidence="5">
    <location>
        <begin position="294"/>
        <end position="428"/>
    </location>
</feature>
<dbReference type="NCBIfam" id="TIGR03302">
    <property type="entry name" value="OM_YfiO"/>
    <property type="match status" value="1"/>
</dbReference>
<gene>
    <name evidence="7" type="ORF">ENSA5_06830</name>
</gene>
<feature type="compositionally biased region" description="Basic and acidic residues" evidence="5">
    <location>
        <begin position="320"/>
        <end position="330"/>
    </location>
</feature>
<feature type="compositionally biased region" description="Pro residues" evidence="5">
    <location>
        <begin position="309"/>
        <end position="319"/>
    </location>
</feature>
<dbReference type="InterPro" id="IPR019734">
    <property type="entry name" value="TPR_rpt"/>
</dbReference>
<evidence type="ECO:0000256" key="3">
    <source>
        <dbReference type="ARBA" id="ARBA00023237"/>
    </source>
</evidence>
<dbReference type="PROSITE" id="PS50005">
    <property type="entry name" value="TPR"/>
    <property type="match status" value="1"/>
</dbReference>
<dbReference type="InterPro" id="IPR011990">
    <property type="entry name" value="TPR-like_helical_dom_sf"/>
</dbReference>
<evidence type="ECO:0000256" key="5">
    <source>
        <dbReference type="SAM" id="MobiDB-lite"/>
    </source>
</evidence>
<name>A0A2S9YHJ0_9BACT</name>
<feature type="compositionally biased region" description="Acidic residues" evidence="5">
    <location>
        <begin position="397"/>
        <end position="421"/>
    </location>
</feature>
<dbReference type="OrthoDB" id="9781894at2"/>
<keyword evidence="3" id="KW-0998">Cell outer membrane</keyword>
<proteinExistence type="predicted"/>
<dbReference type="InterPro" id="IPR017689">
    <property type="entry name" value="BamD"/>
</dbReference>
<reference evidence="7 8" key="1">
    <citation type="submission" date="2018-03" db="EMBL/GenBank/DDBJ databases">
        <title>Draft Genome Sequences of the Obligatory Marine Myxobacteria Enhygromyxa salina SWB005.</title>
        <authorList>
            <person name="Poehlein A."/>
            <person name="Moghaddam J.A."/>
            <person name="Harms H."/>
            <person name="Alanjari M."/>
            <person name="Koenig G.M."/>
            <person name="Daniel R."/>
            <person name="Schaeberle T.F."/>
        </authorList>
    </citation>
    <scope>NUCLEOTIDE SEQUENCE [LARGE SCALE GENOMIC DNA]</scope>
    <source>
        <strain evidence="7 8">SWB005</strain>
    </source>
</reference>
<evidence type="ECO:0000259" key="6">
    <source>
        <dbReference type="Pfam" id="PF13525"/>
    </source>
</evidence>
<accession>A0A2S9YHJ0</accession>
<feature type="domain" description="Outer membrane lipoprotein BamD-like" evidence="6">
    <location>
        <begin position="65"/>
        <end position="266"/>
    </location>
</feature>
<dbReference type="Gene3D" id="1.25.40.10">
    <property type="entry name" value="Tetratricopeptide repeat domain"/>
    <property type="match status" value="1"/>
</dbReference>
<dbReference type="SUPFAM" id="SSF48452">
    <property type="entry name" value="TPR-like"/>
    <property type="match status" value="1"/>
</dbReference>
<keyword evidence="2" id="KW-0472">Membrane</keyword>
<evidence type="ECO:0000313" key="8">
    <source>
        <dbReference type="Proteomes" id="UP000237968"/>
    </source>
</evidence>
<protein>
    <submittedName>
        <fullName evidence="7">Outer membrane biogenesis protein BamD</fullName>
    </submittedName>
</protein>
<sequence length="428" mass="48138">MRAPTHIGAPTPRPSARFPRAGGARRGPLGWLRAGSLGLALTLVGALTTTACATGPNLSDEYGQTARENYELAVAEFGDKDWEEAIAYADFVRIRFPFSRYAVESELLIARAEFELKNYVTAQDSFRQFLRLHPTHKHVRNGWVAYMAAVGAYMAAPSSVPFLPPHYQRDQTLLREATLELEYFFDHHAGSELEPLARKLEAKVQRRLLEHELYVARFHLDSDRPEAAIMRLEAAHDTFPGIGLDAEVLFLLGITYLRIGEIELAREIFSELQMQHPEHHHGQQARLYLKYMTERYGPPDPNRPRPDRSPPVPETPPQAKPDEFKDWRWRKEQRRRQREGEPAEPEPPKQDTKATPEPPKSGKSGKSGKPGKKKAQPEKSQASEARDPEGRGSEAQAPEDPEAPESPDPEATEPQDPEAPEPPEPAAK</sequence>